<evidence type="ECO:0000256" key="2">
    <source>
        <dbReference type="SAM" id="MobiDB-lite"/>
    </source>
</evidence>
<accession>A0ABZ1CPT4</accession>
<evidence type="ECO:0000313" key="4">
    <source>
        <dbReference type="EMBL" id="WRT63661.1"/>
    </source>
</evidence>
<dbReference type="PANTHER" id="PTHR14950">
    <property type="entry name" value="DICER-RELATED"/>
    <property type="match status" value="1"/>
</dbReference>
<organism evidence="4 5">
    <name type="scientific">Kwoniella shivajii</name>
    <dbReference type="NCBI Taxonomy" id="564305"/>
    <lineage>
        <taxon>Eukaryota</taxon>
        <taxon>Fungi</taxon>
        <taxon>Dikarya</taxon>
        <taxon>Basidiomycota</taxon>
        <taxon>Agaricomycotina</taxon>
        <taxon>Tremellomycetes</taxon>
        <taxon>Tremellales</taxon>
        <taxon>Cryptococcaceae</taxon>
        <taxon>Kwoniella</taxon>
    </lineage>
</organism>
<evidence type="ECO:0000259" key="3">
    <source>
        <dbReference type="PROSITE" id="PS50142"/>
    </source>
</evidence>
<dbReference type="EMBL" id="CP141881">
    <property type="protein sequence ID" value="WRT63661.1"/>
    <property type="molecule type" value="Genomic_DNA"/>
</dbReference>
<dbReference type="RefSeq" id="XP_062788401.1">
    <property type="nucleotide sequence ID" value="XM_062932350.1"/>
</dbReference>
<dbReference type="PROSITE" id="PS50142">
    <property type="entry name" value="RNASE_3_2"/>
    <property type="match status" value="1"/>
</dbReference>
<name>A0ABZ1CPT4_9TREE</name>
<dbReference type="PANTHER" id="PTHR14950:SF37">
    <property type="entry name" value="ENDORIBONUCLEASE DICER"/>
    <property type="match status" value="1"/>
</dbReference>
<evidence type="ECO:0000256" key="1">
    <source>
        <dbReference type="ARBA" id="ARBA00022801"/>
    </source>
</evidence>
<gene>
    <name evidence="4" type="ORF">IL334_000584</name>
</gene>
<feature type="region of interest" description="Disordered" evidence="2">
    <location>
        <begin position="157"/>
        <end position="176"/>
    </location>
</feature>
<reference evidence="4 5" key="1">
    <citation type="submission" date="2024-01" db="EMBL/GenBank/DDBJ databases">
        <title>Comparative genomics of Cryptococcus and Kwoniella reveals pathogenesis evolution and contrasting modes of karyotype evolution via chromosome fusion or intercentromeric recombination.</title>
        <authorList>
            <person name="Coelho M.A."/>
            <person name="David-Palma M."/>
            <person name="Shea T."/>
            <person name="Bowers K."/>
            <person name="McGinley-Smith S."/>
            <person name="Mohammad A.W."/>
            <person name="Gnirke A."/>
            <person name="Yurkov A.M."/>
            <person name="Nowrousian M."/>
            <person name="Sun S."/>
            <person name="Cuomo C.A."/>
            <person name="Heitman J."/>
        </authorList>
    </citation>
    <scope>NUCLEOTIDE SEQUENCE [LARGE SCALE GENOMIC DNA]</scope>
    <source>
        <strain evidence="4">CBS 11374</strain>
    </source>
</reference>
<dbReference type="Gene3D" id="1.10.1520.10">
    <property type="entry name" value="Ribonuclease III domain"/>
    <property type="match status" value="1"/>
</dbReference>
<feature type="domain" description="RNase III" evidence="3">
    <location>
        <begin position="267"/>
        <end position="391"/>
    </location>
</feature>
<dbReference type="GeneID" id="87952715"/>
<proteinExistence type="predicted"/>
<dbReference type="InterPro" id="IPR036389">
    <property type="entry name" value="RNase_III_sf"/>
</dbReference>
<keyword evidence="1" id="KW-0378">Hydrolase</keyword>
<keyword evidence="5" id="KW-1185">Reference proteome</keyword>
<dbReference type="Proteomes" id="UP001329825">
    <property type="component" value="Chromosome 1"/>
</dbReference>
<dbReference type="Pfam" id="PF00636">
    <property type="entry name" value="Ribonuclease_3"/>
    <property type="match status" value="1"/>
</dbReference>
<dbReference type="SUPFAM" id="SSF69065">
    <property type="entry name" value="RNase III domain-like"/>
    <property type="match status" value="1"/>
</dbReference>
<dbReference type="CDD" id="cd00593">
    <property type="entry name" value="RIBOc"/>
    <property type="match status" value="1"/>
</dbReference>
<evidence type="ECO:0000313" key="5">
    <source>
        <dbReference type="Proteomes" id="UP001329825"/>
    </source>
</evidence>
<protein>
    <recommendedName>
        <fullName evidence="3">RNase III domain-containing protein</fullName>
    </recommendedName>
</protein>
<feature type="region of interest" description="Disordered" evidence="2">
    <location>
        <begin position="1"/>
        <end position="34"/>
    </location>
</feature>
<dbReference type="InterPro" id="IPR000999">
    <property type="entry name" value="RNase_III_dom"/>
</dbReference>
<sequence>MSSYRTSMYGDRLESLPPPPPDSNSGTEIDTPWIPLSMHKRPQRISKWPQASRLEINRPFEGPSAPRVFPSLTSSSYLPSDPSRQSHMLQAASDMALSPPQVDTCSEDLSRSSVNTPFFPPASITTDRSVKAERMTPRLGTVELSPFLPQHPHLSVTAGRRMHPPPISQRPSPSLLGKRKAGSELEYIPSNLEVASSSSTLNQVKVEGRTPSIDVPDIKADVKPNIPVPILPIPLPSKRFKKKPTSKAVLIPVEQLPVFALPPMPTIDDPDLLKQVFTHQSLFERSRGRFEDPIDNPSKHYEKLEHVGDSILGVIVTTWLHETKPRLTIGTATKLKAHLVSNATLSHISGLYNLPQRINGHPELLPVLRAQTDVRAALMEAYIAALYFSFPIEDRLGEGIQIIDNWLREMYEPLYDFFYNYMKKEWEQHHSTVGSTIDGKVLLETDAEIARIDHASIGMSSLVSMYASNQDRELRWEEEKLETNIGILWKIKCTVDGIELGEAIRPFRKAAKNVAGWEAAKKLGLTEE</sequence>
<dbReference type="SMART" id="SM00535">
    <property type="entry name" value="RIBOc"/>
    <property type="match status" value="1"/>
</dbReference>